<dbReference type="GO" id="GO:0031241">
    <property type="term" value="C:periplasmic side of cell outer membrane"/>
    <property type="evidence" value="ECO:0007669"/>
    <property type="project" value="TreeGrafter"/>
</dbReference>
<proteinExistence type="predicted"/>
<comment type="caution">
    <text evidence="3">The sequence shown here is derived from an EMBL/GenBank/DDBJ whole genome shotgun (WGS) entry which is preliminary data.</text>
</comment>
<protein>
    <recommendedName>
        <fullName evidence="1">Penicillin-binding protein activator LpoB</fullName>
    </recommendedName>
</protein>
<keyword evidence="4" id="KW-1185">Reference proteome</keyword>
<evidence type="ECO:0000313" key="4">
    <source>
        <dbReference type="Proteomes" id="UP000587760"/>
    </source>
</evidence>
<feature type="signal peptide" evidence="2">
    <location>
        <begin position="1"/>
        <end position="23"/>
    </location>
</feature>
<dbReference type="InterPro" id="IPR014094">
    <property type="entry name" value="LpoB"/>
</dbReference>
<dbReference type="GO" id="GO:0009252">
    <property type="term" value="P:peptidoglycan biosynthetic process"/>
    <property type="evidence" value="ECO:0007669"/>
    <property type="project" value="TreeGrafter"/>
</dbReference>
<gene>
    <name evidence="3" type="ORF">HNR50_002781</name>
</gene>
<organism evidence="3 4">
    <name type="scientific">Spirochaeta isovalerica</name>
    <dbReference type="NCBI Taxonomy" id="150"/>
    <lineage>
        <taxon>Bacteria</taxon>
        <taxon>Pseudomonadati</taxon>
        <taxon>Spirochaetota</taxon>
        <taxon>Spirochaetia</taxon>
        <taxon>Spirochaetales</taxon>
        <taxon>Spirochaetaceae</taxon>
        <taxon>Spirochaeta</taxon>
    </lineage>
</organism>
<dbReference type="PANTHER" id="PTHR40593:SF1">
    <property type="entry name" value="PENICILLIN-BINDING PROTEIN ACTIVATOR LPOB"/>
    <property type="match status" value="1"/>
</dbReference>
<dbReference type="PANTHER" id="PTHR40593">
    <property type="entry name" value="PENICILLIN-BINDING PROTEIN ACTIVATOR LPOB"/>
    <property type="match status" value="1"/>
</dbReference>
<dbReference type="PROSITE" id="PS51257">
    <property type="entry name" value="PROKAR_LIPOPROTEIN"/>
    <property type="match status" value="1"/>
</dbReference>
<sequence length="200" mass="22258">MKRTTILLIITALILSISGCATTTVSRKATDEVIDLSGRWNDTDARLTAEVLINDVLARPWLINFVEEEGAKPVVIIGSVRNKSSEHIDLLSLTKSFQMELINSGKVKFVADSQAREEVRTEREDQQSNASEDTATKLADETGADFMLQGVLTTIVDAVDGKRVVLYQTNMELIDLRSNEIVWLGEHQIKKLVEQAKASW</sequence>
<name>A0A841RES3_9SPIO</name>
<feature type="chain" id="PRO_5032637817" description="Penicillin-binding protein activator LpoB" evidence="2">
    <location>
        <begin position="24"/>
        <end position="200"/>
    </location>
</feature>
<dbReference type="GO" id="GO:0030234">
    <property type="term" value="F:enzyme regulator activity"/>
    <property type="evidence" value="ECO:0007669"/>
    <property type="project" value="TreeGrafter"/>
</dbReference>
<dbReference type="Gene3D" id="3.40.50.10610">
    <property type="entry name" value="ABC-type transport auxiliary lipoprotein component"/>
    <property type="match status" value="1"/>
</dbReference>
<dbReference type="NCBIfam" id="TIGR02722">
    <property type="entry name" value="lp"/>
    <property type="match status" value="1"/>
</dbReference>
<dbReference type="RefSeq" id="WP_184747353.1">
    <property type="nucleotide sequence ID" value="NZ_JACHGJ010000005.1"/>
</dbReference>
<keyword evidence="2" id="KW-0732">Signal</keyword>
<dbReference type="AlphaFoldDB" id="A0A841RES3"/>
<accession>A0A841RES3</accession>
<dbReference type="EMBL" id="JACHGJ010000005">
    <property type="protein sequence ID" value="MBB6481108.1"/>
    <property type="molecule type" value="Genomic_DNA"/>
</dbReference>
<dbReference type="Pfam" id="PF13036">
    <property type="entry name" value="LpoB"/>
    <property type="match status" value="1"/>
</dbReference>
<dbReference type="Proteomes" id="UP000587760">
    <property type="component" value="Unassembled WGS sequence"/>
</dbReference>
<evidence type="ECO:0000313" key="3">
    <source>
        <dbReference type="EMBL" id="MBB6481108.1"/>
    </source>
</evidence>
<evidence type="ECO:0000256" key="1">
    <source>
        <dbReference type="NCBIfam" id="TIGR02722"/>
    </source>
</evidence>
<reference evidence="3 4" key="1">
    <citation type="submission" date="2020-08" db="EMBL/GenBank/DDBJ databases">
        <title>Genomic Encyclopedia of Type Strains, Phase IV (KMG-IV): sequencing the most valuable type-strain genomes for metagenomic binning, comparative biology and taxonomic classification.</title>
        <authorList>
            <person name="Goeker M."/>
        </authorList>
    </citation>
    <scope>NUCLEOTIDE SEQUENCE [LARGE SCALE GENOMIC DNA]</scope>
    <source>
        <strain evidence="3 4">DSM 2461</strain>
    </source>
</reference>
<evidence type="ECO:0000256" key="2">
    <source>
        <dbReference type="SAM" id="SignalP"/>
    </source>
</evidence>